<accession>D0NTV6</accession>
<dbReference type="STRING" id="403677.D0NTV6"/>
<feature type="domain" description="KNTC1 first ARM-repeats" evidence="3">
    <location>
        <begin position="355"/>
        <end position="487"/>
    </location>
</feature>
<evidence type="ECO:0000313" key="4">
    <source>
        <dbReference type="EMBL" id="EEY65068.1"/>
    </source>
</evidence>
<dbReference type="GO" id="GO:0007094">
    <property type="term" value="P:mitotic spindle assembly checkpoint signaling"/>
    <property type="evidence" value="ECO:0007669"/>
    <property type="project" value="TreeGrafter"/>
</dbReference>
<dbReference type="GO" id="GO:0031267">
    <property type="term" value="F:small GTPase binding"/>
    <property type="evidence" value="ECO:0007669"/>
    <property type="project" value="TreeGrafter"/>
</dbReference>
<dbReference type="AlphaFoldDB" id="D0NTV6"/>
<dbReference type="Pfam" id="PF24520">
    <property type="entry name" value="ARM_KNTC1_1st"/>
    <property type="match status" value="1"/>
</dbReference>
<dbReference type="GO" id="GO:0000070">
    <property type="term" value="P:mitotic sister chromatid segregation"/>
    <property type="evidence" value="ECO:0007669"/>
    <property type="project" value="TreeGrafter"/>
</dbReference>
<proteinExistence type="predicted"/>
<evidence type="ECO:0000259" key="3">
    <source>
        <dbReference type="Pfam" id="PF24520"/>
    </source>
</evidence>
<evidence type="ECO:0000256" key="1">
    <source>
        <dbReference type="SAM" id="MobiDB-lite"/>
    </source>
</evidence>
<dbReference type="InterPro" id="IPR052802">
    <property type="entry name" value="KNTC1"/>
</dbReference>
<name>D0NTV6_PHYIT</name>
<sequence>MKSQTHEMKAPQTPSEGSLKESQARSSRQLMIIQVKLVDVSEPEEARKATQKVIQTAKEVQAMTFCGCGEFLAVADATGTLSLYKSNGALLFGHRIMREDSDSVVSIKFATSEGKKSSSDAQELVVVTRLGLLLRICGLRLAAFEKLVLEKPKEALSEILRTIRFNRTTFSGGYKLLRSRVCWWNWRDMTELKEAAVSGIMSFAVVGDRGESESNSTSLLVVARAAEDANATPSFQLVEISHDDSGDANTVAVLDWTDSVYRDVALFARIGGSSHCQALAACRTEGGVTMVLLTGDHSITDDSIGSEGEESVGEDTVTMAESLVDTSISSLTHKGRMKRYQTKLDACTRCIGDSEEDSRVILKILLAVAARIREYTSSSPKLSSRMASLLHWCDEISDLSYKWTTFQLLRSSSTRDTLREKWRRFRSRGVAELLEKYMKLGNMRAVRLLWSRHVDDATVHSIVEHQFDISLPVFEDETPATIAMSMLDRVCDAALLKNAMEKHVRKYLGFCGVKVDSVLHDYVTELAESVQTAQSTEELRALVLLKEISDINVLEVVACVT</sequence>
<dbReference type="InterPro" id="IPR055402">
    <property type="entry name" value="KNTC1_N"/>
</dbReference>
<dbReference type="GO" id="GO:1990423">
    <property type="term" value="C:RZZ complex"/>
    <property type="evidence" value="ECO:0007669"/>
    <property type="project" value="TreeGrafter"/>
</dbReference>
<dbReference type="PANTHER" id="PTHR15688:SF1">
    <property type="entry name" value="KINETOCHORE-ASSOCIATED PROTEIN 1"/>
    <property type="match status" value="1"/>
</dbReference>
<dbReference type="KEGG" id="pif:PITG_16532"/>
<keyword evidence="5" id="KW-1185">Reference proteome</keyword>
<reference evidence="5" key="1">
    <citation type="journal article" date="2009" name="Nature">
        <title>Genome sequence and analysis of the Irish potato famine pathogen Phytophthora infestans.</title>
        <authorList>
            <consortium name="The Broad Institute Genome Sequencing Platform"/>
            <person name="Haas B.J."/>
            <person name="Kamoun S."/>
            <person name="Zody M.C."/>
            <person name="Jiang R.H."/>
            <person name="Handsaker R.E."/>
            <person name="Cano L.M."/>
            <person name="Grabherr M."/>
            <person name="Kodira C.D."/>
            <person name="Raffaele S."/>
            <person name="Torto-Alalibo T."/>
            <person name="Bozkurt T.O."/>
            <person name="Ah-Fong A.M."/>
            <person name="Alvarado L."/>
            <person name="Anderson V.L."/>
            <person name="Armstrong M.R."/>
            <person name="Avrova A."/>
            <person name="Baxter L."/>
            <person name="Beynon J."/>
            <person name="Boevink P.C."/>
            <person name="Bollmann S.R."/>
            <person name="Bos J.I."/>
            <person name="Bulone V."/>
            <person name="Cai G."/>
            <person name="Cakir C."/>
            <person name="Carrington J.C."/>
            <person name="Chawner M."/>
            <person name="Conti L."/>
            <person name="Costanzo S."/>
            <person name="Ewan R."/>
            <person name="Fahlgren N."/>
            <person name="Fischbach M.A."/>
            <person name="Fugelstad J."/>
            <person name="Gilroy E.M."/>
            <person name="Gnerre S."/>
            <person name="Green P.J."/>
            <person name="Grenville-Briggs L.J."/>
            <person name="Griffith J."/>
            <person name="Grunwald N.J."/>
            <person name="Horn K."/>
            <person name="Horner N.R."/>
            <person name="Hu C.H."/>
            <person name="Huitema E."/>
            <person name="Jeong D.H."/>
            <person name="Jones A.M."/>
            <person name="Jones J.D."/>
            <person name="Jones R.W."/>
            <person name="Karlsson E.K."/>
            <person name="Kunjeti S.G."/>
            <person name="Lamour K."/>
            <person name="Liu Z."/>
            <person name="Ma L."/>
            <person name="Maclean D."/>
            <person name="Chibucos M.C."/>
            <person name="McDonald H."/>
            <person name="McWalters J."/>
            <person name="Meijer H.J."/>
            <person name="Morgan W."/>
            <person name="Morris P.F."/>
            <person name="Munro C.A."/>
            <person name="O'Neill K."/>
            <person name="Ospina-Giraldo M."/>
            <person name="Pinzon A."/>
            <person name="Pritchard L."/>
            <person name="Ramsahoye B."/>
            <person name="Ren Q."/>
            <person name="Restrepo S."/>
            <person name="Roy S."/>
            <person name="Sadanandom A."/>
            <person name="Savidor A."/>
            <person name="Schornack S."/>
            <person name="Schwartz D.C."/>
            <person name="Schumann U.D."/>
            <person name="Schwessinger B."/>
            <person name="Seyer L."/>
            <person name="Sharpe T."/>
            <person name="Silvar C."/>
            <person name="Song J."/>
            <person name="Studholme D.J."/>
            <person name="Sykes S."/>
            <person name="Thines M."/>
            <person name="van de Vondervoort P.J."/>
            <person name="Phuntumart V."/>
            <person name="Wawra S."/>
            <person name="Weide R."/>
            <person name="Win J."/>
            <person name="Young C."/>
            <person name="Zhou S."/>
            <person name="Fry W."/>
            <person name="Meyers B.C."/>
            <person name="van West P."/>
            <person name="Ristaino J."/>
            <person name="Govers F."/>
            <person name="Birch P.R."/>
            <person name="Whisson S.C."/>
            <person name="Judelson H.S."/>
            <person name="Nusbaum C."/>
        </authorList>
    </citation>
    <scope>NUCLEOTIDE SEQUENCE [LARGE SCALE GENOMIC DNA]</scope>
    <source>
        <strain evidence="5">T30-4</strain>
    </source>
</reference>
<dbReference type="Proteomes" id="UP000006643">
    <property type="component" value="Unassembled WGS sequence"/>
</dbReference>
<dbReference type="HOGENOM" id="CLU_486167_0_0_1"/>
<dbReference type="Pfam" id="PF24506">
    <property type="entry name" value="KNTC1_N"/>
    <property type="match status" value="1"/>
</dbReference>
<protein>
    <submittedName>
        <fullName evidence="4">Uncharacterized protein</fullName>
    </submittedName>
</protein>
<dbReference type="GO" id="GO:1903394">
    <property type="term" value="P:protein localization to kinetochore involved in kinetochore assembly"/>
    <property type="evidence" value="ECO:0007669"/>
    <property type="project" value="TreeGrafter"/>
</dbReference>
<organism evidence="4 5">
    <name type="scientific">Phytophthora infestans (strain T30-4)</name>
    <name type="common">Potato late blight agent</name>
    <dbReference type="NCBI Taxonomy" id="403677"/>
    <lineage>
        <taxon>Eukaryota</taxon>
        <taxon>Sar</taxon>
        <taxon>Stramenopiles</taxon>
        <taxon>Oomycota</taxon>
        <taxon>Peronosporomycetes</taxon>
        <taxon>Peronosporales</taxon>
        <taxon>Peronosporaceae</taxon>
        <taxon>Phytophthora</taxon>
    </lineage>
</organism>
<evidence type="ECO:0000259" key="2">
    <source>
        <dbReference type="Pfam" id="PF24506"/>
    </source>
</evidence>
<dbReference type="RefSeq" id="XP_002897556.1">
    <property type="nucleotide sequence ID" value="XM_002897510.1"/>
</dbReference>
<dbReference type="GO" id="GO:0005828">
    <property type="term" value="C:kinetochore microtubule"/>
    <property type="evidence" value="ECO:0007669"/>
    <property type="project" value="TreeGrafter"/>
</dbReference>
<dbReference type="InterPro" id="IPR055403">
    <property type="entry name" value="ARM_KNTC1_1st"/>
</dbReference>
<evidence type="ECO:0000313" key="5">
    <source>
        <dbReference type="Proteomes" id="UP000006643"/>
    </source>
</evidence>
<feature type="domain" description="KNTC1 N-terminal" evidence="2">
    <location>
        <begin position="26"/>
        <end position="167"/>
    </location>
</feature>
<dbReference type="EMBL" id="DS028161">
    <property type="protein sequence ID" value="EEY65068.1"/>
    <property type="molecule type" value="Genomic_DNA"/>
</dbReference>
<dbReference type="GO" id="GO:0005737">
    <property type="term" value="C:cytoplasm"/>
    <property type="evidence" value="ECO:0007669"/>
    <property type="project" value="TreeGrafter"/>
</dbReference>
<gene>
    <name evidence="4" type="ORF">PITG_16532</name>
</gene>
<dbReference type="VEuPathDB" id="FungiDB:PITG_16532"/>
<dbReference type="PANTHER" id="PTHR15688">
    <property type="entry name" value="KINETOCHORE-ASSOCIATED PROTEIN 1"/>
    <property type="match status" value="1"/>
</dbReference>
<feature type="region of interest" description="Disordered" evidence="1">
    <location>
        <begin position="1"/>
        <end position="25"/>
    </location>
</feature>
<dbReference type="InParanoid" id="D0NTV6"/>
<dbReference type="OrthoDB" id="129876at2759"/>
<dbReference type="GeneID" id="9465311"/>